<dbReference type="Gramene" id="RZC80195">
    <property type="protein sequence ID" value="RZC80195"/>
    <property type="gene ID" value="C5167_042777"/>
</dbReference>
<gene>
    <name evidence="1" type="ORF">C5167_042777</name>
</gene>
<dbReference type="EMBL" id="CM010724">
    <property type="protein sequence ID" value="RZC80195.1"/>
    <property type="molecule type" value="Genomic_DNA"/>
</dbReference>
<keyword evidence="2" id="KW-1185">Reference proteome</keyword>
<sequence length="40" mass="4872">MISREEMIRRGKQMDTLEYKPVTLKESKPYWEAKLRQSTL</sequence>
<accession>A0A4Y7L7P2</accession>
<name>A0A4Y7L7P2_PAPSO</name>
<protein>
    <submittedName>
        <fullName evidence="1">Uncharacterized protein</fullName>
    </submittedName>
</protein>
<reference evidence="1 2" key="1">
    <citation type="journal article" date="2018" name="Science">
        <title>The opium poppy genome and morphinan production.</title>
        <authorList>
            <person name="Guo L."/>
            <person name="Winzer T."/>
            <person name="Yang X."/>
            <person name="Li Y."/>
            <person name="Ning Z."/>
            <person name="He Z."/>
            <person name="Teodor R."/>
            <person name="Lu Y."/>
            <person name="Bowser T.A."/>
            <person name="Graham I.A."/>
            <person name="Ye K."/>
        </authorList>
    </citation>
    <scope>NUCLEOTIDE SEQUENCE [LARGE SCALE GENOMIC DNA]</scope>
    <source>
        <strain evidence="2">cv. HN1</strain>
        <tissue evidence="1">Leaves</tissue>
    </source>
</reference>
<evidence type="ECO:0000313" key="2">
    <source>
        <dbReference type="Proteomes" id="UP000316621"/>
    </source>
</evidence>
<dbReference type="Proteomes" id="UP000316621">
    <property type="component" value="Chromosome 10"/>
</dbReference>
<dbReference type="AlphaFoldDB" id="A0A4Y7L7P2"/>
<evidence type="ECO:0000313" key="1">
    <source>
        <dbReference type="EMBL" id="RZC80195.1"/>
    </source>
</evidence>
<organism evidence="1 2">
    <name type="scientific">Papaver somniferum</name>
    <name type="common">Opium poppy</name>
    <dbReference type="NCBI Taxonomy" id="3469"/>
    <lineage>
        <taxon>Eukaryota</taxon>
        <taxon>Viridiplantae</taxon>
        <taxon>Streptophyta</taxon>
        <taxon>Embryophyta</taxon>
        <taxon>Tracheophyta</taxon>
        <taxon>Spermatophyta</taxon>
        <taxon>Magnoliopsida</taxon>
        <taxon>Ranunculales</taxon>
        <taxon>Papaveraceae</taxon>
        <taxon>Papaveroideae</taxon>
        <taxon>Papaver</taxon>
    </lineage>
</organism>
<proteinExistence type="predicted"/>